<evidence type="ECO:0008006" key="5">
    <source>
        <dbReference type="Google" id="ProtNLM"/>
    </source>
</evidence>
<proteinExistence type="inferred from homology"/>
<dbReference type="FunFam" id="1.10.12.10:FF:000001">
    <property type="entry name" value="Probable enoyl-CoA hydratase, mitochondrial"/>
    <property type="match status" value="1"/>
</dbReference>
<keyword evidence="4" id="KW-1185">Reference proteome</keyword>
<dbReference type="AlphaFoldDB" id="A0A830H3U3"/>
<dbReference type="Pfam" id="PF00378">
    <property type="entry name" value="ECH_1"/>
    <property type="match status" value="1"/>
</dbReference>
<dbReference type="SUPFAM" id="SSF52096">
    <property type="entry name" value="ClpP/crotonase"/>
    <property type="match status" value="1"/>
</dbReference>
<reference evidence="3" key="1">
    <citation type="submission" date="2020-10" db="EMBL/GenBank/DDBJ databases">
        <title>Unveiling of a novel bifunctional photoreceptor, Dualchrome1, isolated from a cosmopolitan green alga.</title>
        <authorList>
            <person name="Suzuki S."/>
            <person name="Kawachi M."/>
        </authorList>
    </citation>
    <scope>NUCLEOTIDE SEQUENCE</scope>
    <source>
        <strain evidence="3">NIES 2893</strain>
    </source>
</reference>
<evidence type="ECO:0000256" key="1">
    <source>
        <dbReference type="ARBA" id="ARBA00005254"/>
    </source>
</evidence>
<dbReference type="InterPro" id="IPR029045">
    <property type="entry name" value="ClpP/crotonase-like_dom_sf"/>
</dbReference>
<accession>A0A830H3U3</accession>
<sequence length="69" mass="7445">MPAVALAKRAIDAADAYVALDDGLKLERSLFYDTFDLDDRREGMAAFCEKRKATFTDSAAAHANSSSTA</sequence>
<keyword evidence="2" id="KW-0456">Lyase</keyword>
<organism evidence="3 4">
    <name type="scientific">Pycnococcus provasolii</name>
    <dbReference type="NCBI Taxonomy" id="41880"/>
    <lineage>
        <taxon>Eukaryota</taxon>
        <taxon>Viridiplantae</taxon>
        <taxon>Chlorophyta</taxon>
        <taxon>Pseudoscourfieldiophyceae</taxon>
        <taxon>Pseudoscourfieldiales</taxon>
        <taxon>Pycnococcaceae</taxon>
        <taxon>Pycnococcus</taxon>
    </lineage>
</organism>
<dbReference type="Gene3D" id="1.10.12.10">
    <property type="entry name" value="Lyase 2-enoyl-coa Hydratase, Chain A, domain 2"/>
    <property type="match status" value="1"/>
</dbReference>
<dbReference type="InterPro" id="IPR014748">
    <property type="entry name" value="Enoyl-CoA_hydra_C"/>
</dbReference>
<evidence type="ECO:0000256" key="2">
    <source>
        <dbReference type="ARBA" id="ARBA00023239"/>
    </source>
</evidence>
<evidence type="ECO:0000313" key="4">
    <source>
        <dbReference type="Proteomes" id="UP000660262"/>
    </source>
</evidence>
<gene>
    <name evidence="3" type="ORF">PPROV_000002400</name>
</gene>
<comment type="caution">
    <text evidence="3">The sequence shown here is derived from an EMBL/GenBank/DDBJ whole genome shotgun (WGS) entry which is preliminary data.</text>
</comment>
<name>A0A830H3U3_9CHLO</name>
<dbReference type="EMBL" id="BNJQ01000001">
    <property type="protein sequence ID" value="GHP01268.1"/>
    <property type="molecule type" value="Genomic_DNA"/>
</dbReference>
<dbReference type="GO" id="GO:0016836">
    <property type="term" value="F:hydro-lyase activity"/>
    <property type="evidence" value="ECO:0007669"/>
    <property type="project" value="UniProtKB-ARBA"/>
</dbReference>
<comment type="similarity">
    <text evidence="1">Belongs to the enoyl-CoA hydratase/isomerase family.</text>
</comment>
<dbReference type="OrthoDB" id="2018133at2759"/>
<dbReference type="Proteomes" id="UP000660262">
    <property type="component" value="Unassembled WGS sequence"/>
</dbReference>
<dbReference type="InterPro" id="IPR001753">
    <property type="entry name" value="Enoyl-CoA_hydra/iso"/>
</dbReference>
<evidence type="ECO:0000313" key="3">
    <source>
        <dbReference type="EMBL" id="GHP01268.1"/>
    </source>
</evidence>
<protein>
    <recommendedName>
        <fullName evidence="5">Enoyl-CoA hydratase</fullName>
    </recommendedName>
</protein>